<dbReference type="AlphaFoldDB" id="A0A7J7JKP1"/>
<evidence type="ECO:0000313" key="2">
    <source>
        <dbReference type="Proteomes" id="UP000593567"/>
    </source>
</evidence>
<protein>
    <submittedName>
        <fullName evidence="1">Uncharacterized protein</fullName>
    </submittedName>
</protein>
<proteinExistence type="predicted"/>
<reference evidence="1" key="1">
    <citation type="submission" date="2020-06" db="EMBL/GenBank/DDBJ databases">
        <title>Draft genome of Bugula neritina, a colonial animal packing powerful symbionts and potential medicines.</title>
        <authorList>
            <person name="Rayko M."/>
        </authorList>
    </citation>
    <scope>NUCLEOTIDE SEQUENCE [LARGE SCALE GENOMIC DNA]</scope>
    <source>
        <strain evidence="1">Kwan_BN1</strain>
    </source>
</reference>
<accession>A0A7J7JKP1</accession>
<comment type="caution">
    <text evidence="1">The sequence shown here is derived from an EMBL/GenBank/DDBJ whole genome shotgun (WGS) entry which is preliminary data.</text>
</comment>
<organism evidence="1 2">
    <name type="scientific">Bugula neritina</name>
    <name type="common">Brown bryozoan</name>
    <name type="synonym">Sertularia neritina</name>
    <dbReference type="NCBI Taxonomy" id="10212"/>
    <lineage>
        <taxon>Eukaryota</taxon>
        <taxon>Metazoa</taxon>
        <taxon>Spiralia</taxon>
        <taxon>Lophotrochozoa</taxon>
        <taxon>Bryozoa</taxon>
        <taxon>Gymnolaemata</taxon>
        <taxon>Cheilostomatida</taxon>
        <taxon>Flustrina</taxon>
        <taxon>Buguloidea</taxon>
        <taxon>Bugulidae</taxon>
        <taxon>Bugula</taxon>
    </lineage>
</organism>
<keyword evidence="2" id="KW-1185">Reference proteome</keyword>
<evidence type="ECO:0000313" key="1">
    <source>
        <dbReference type="EMBL" id="KAF6026403.1"/>
    </source>
</evidence>
<dbReference type="EMBL" id="VXIV02002285">
    <property type="protein sequence ID" value="KAF6026403.1"/>
    <property type="molecule type" value="Genomic_DNA"/>
</dbReference>
<dbReference type="Proteomes" id="UP000593567">
    <property type="component" value="Unassembled WGS sequence"/>
</dbReference>
<sequence>MGSSIATEVANSQYPQCKEKFMPQQSRAGLEVKLGKIAKRKLGIAEKTLKDVEDELSFFDITWENLLNNHDVEIAESAQNDFSCLILDTRGKQTIHEVQ</sequence>
<gene>
    <name evidence="1" type="ORF">EB796_015291</name>
</gene>
<name>A0A7J7JKP1_BUGNE</name>